<comment type="caution">
    <text evidence="1">The sequence shown here is derived from an EMBL/GenBank/DDBJ whole genome shotgun (WGS) entry which is preliminary data.</text>
</comment>
<evidence type="ECO:0000313" key="1">
    <source>
        <dbReference type="EMBL" id="ERM83892.1"/>
    </source>
</evidence>
<keyword evidence="2" id="KW-1185">Reference proteome</keyword>
<gene>
    <name evidence="1" type="ORF">P872_01135</name>
</gene>
<evidence type="ECO:0000313" key="2">
    <source>
        <dbReference type="Proteomes" id="UP000016843"/>
    </source>
</evidence>
<dbReference type="AlphaFoldDB" id="U5C6T7"/>
<dbReference type="EMBL" id="AWXR01000008">
    <property type="protein sequence ID" value="ERM83892.1"/>
    <property type="molecule type" value="Genomic_DNA"/>
</dbReference>
<accession>U5C6T7</accession>
<sequence length="67" mass="7893">MVSNTSPNIQYSGWFISNEKATPPHKNLCRLPKTFCLAEEMGEELGSRKILFEKMFWSKKIDLDHYR</sequence>
<organism evidence="1 2">
    <name type="scientific">Rhodonellum psychrophilum GCM71 = DSM 17998</name>
    <dbReference type="NCBI Taxonomy" id="1123057"/>
    <lineage>
        <taxon>Bacteria</taxon>
        <taxon>Pseudomonadati</taxon>
        <taxon>Bacteroidota</taxon>
        <taxon>Cytophagia</taxon>
        <taxon>Cytophagales</taxon>
        <taxon>Cytophagaceae</taxon>
        <taxon>Rhodonellum</taxon>
    </lineage>
</organism>
<dbReference type="Proteomes" id="UP000016843">
    <property type="component" value="Unassembled WGS sequence"/>
</dbReference>
<proteinExistence type="predicted"/>
<name>U5C6T7_9BACT</name>
<reference evidence="1 2" key="1">
    <citation type="journal article" date="2013" name="Genome Announc.">
        <title>Draft Genome Sequence of the Psychrophilic and Alkaliphilic Rhodonellum psychrophilum Strain GCM71T.</title>
        <authorList>
            <person name="Hauptmann A.L."/>
            <person name="Glaring M.A."/>
            <person name="Hallin P.F."/>
            <person name="Prieme A."/>
            <person name="Stougaard P."/>
        </authorList>
    </citation>
    <scope>NUCLEOTIDE SEQUENCE [LARGE SCALE GENOMIC DNA]</scope>
    <source>
        <strain evidence="1 2">GCM71</strain>
    </source>
</reference>
<protein>
    <submittedName>
        <fullName evidence="1">Uncharacterized protein</fullName>
    </submittedName>
</protein>